<dbReference type="Proteomes" id="UP000308267">
    <property type="component" value="Unassembled WGS sequence"/>
</dbReference>
<sequence>MDLKAQHHFKLCYRLSARAMNEALEIPFVPEIVNLTHMSADISWQDEMEKYLRSRERTVGRNILSELSMRKEGTVDWTSIYSGYDVHFLKKDLQPDTIYYFRLRLENMDGQGPWSKEAVGRTAKMPMTGFDIHRALKQGNPSLLREILGKEEAYLEAPDNLGFTPLMYCAQRNLHDMMEVLLDWNADPNTQDSTGKTSLMFAAFKGNIECMETLLDCGSDVNIADQNGLTALHMAVDGEQPRAIRLLVKSGAKLEAREVGMKWTPLLRCAGLKNNGNVEVAHELVRLGAEIDAADEDGKTALHNAILNGHHDLCDFLIKHGASLQLLTRTNHNAVQLAESFGNRKVLKVIQDALKQPSEDKPI</sequence>
<dbReference type="PROSITE" id="PS50297">
    <property type="entry name" value="ANK_REP_REGION"/>
    <property type="match status" value="4"/>
</dbReference>
<dbReference type="OrthoDB" id="9995210at2759"/>
<dbReference type="GO" id="GO:0005634">
    <property type="term" value="C:nucleus"/>
    <property type="evidence" value="ECO:0007669"/>
    <property type="project" value="TreeGrafter"/>
</dbReference>
<proteinExistence type="predicted"/>
<dbReference type="CDD" id="cd00063">
    <property type="entry name" value="FN3"/>
    <property type="match status" value="1"/>
</dbReference>
<dbReference type="SUPFAM" id="SSF49265">
    <property type="entry name" value="Fibronectin type III"/>
    <property type="match status" value="1"/>
</dbReference>
<feature type="repeat" description="ANK" evidence="1">
    <location>
        <begin position="297"/>
        <end position="329"/>
    </location>
</feature>
<dbReference type="InterPro" id="IPR036116">
    <property type="entry name" value="FN3_sf"/>
</dbReference>
<protein>
    <recommendedName>
        <fullName evidence="2">Fibronectin type-III domain-containing protein</fullName>
    </recommendedName>
</protein>
<evidence type="ECO:0000313" key="4">
    <source>
        <dbReference type="Proteomes" id="UP000308267"/>
    </source>
</evidence>
<comment type="caution">
    <text evidence="3">The sequence shown here is derived from an EMBL/GenBank/DDBJ whole genome shotgun (WGS) entry which is preliminary data.</text>
</comment>
<dbReference type="EMBL" id="SJOL01002186">
    <property type="protein sequence ID" value="TGZ74044.1"/>
    <property type="molecule type" value="Genomic_DNA"/>
</dbReference>
<feature type="repeat" description="ANK" evidence="1">
    <location>
        <begin position="161"/>
        <end position="193"/>
    </location>
</feature>
<dbReference type="STRING" id="147828.A0A4V3SGY4"/>
<feature type="repeat" description="ANK" evidence="1">
    <location>
        <begin position="194"/>
        <end position="226"/>
    </location>
</feature>
<dbReference type="Pfam" id="PF12796">
    <property type="entry name" value="Ank_2"/>
    <property type="match status" value="2"/>
</dbReference>
<dbReference type="SUPFAM" id="SSF48403">
    <property type="entry name" value="Ankyrin repeat"/>
    <property type="match status" value="1"/>
</dbReference>
<dbReference type="InterPro" id="IPR036770">
    <property type="entry name" value="Ankyrin_rpt-contain_sf"/>
</dbReference>
<reference evidence="3 4" key="1">
    <citation type="journal article" date="2019" name="BMC Genomics">
        <title>New insights from Opisthorchis felineus genome: update on genomics of the epidemiologically important liver flukes.</title>
        <authorList>
            <person name="Ershov N.I."/>
            <person name="Mordvinov V.A."/>
            <person name="Prokhortchouk E.B."/>
            <person name="Pakharukova M.Y."/>
            <person name="Gunbin K.V."/>
            <person name="Ustyantsev K."/>
            <person name="Genaev M.A."/>
            <person name="Blinov A.G."/>
            <person name="Mazur A."/>
            <person name="Boulygina E."/>
            <person name="Tsygankova S."/>
            <person name="Khrameeva E."/>
            <person name="Chekanov N."/>
            <person name="Fan G."/>
            <person name="Xiao A."/>
            <person name="Zhang H."/>
            <person name="Xu X."/>
            <person name="Yang H."/>
            <person name="Solovyev V."/>
            <person name="Lee S.M."/>
            <person name="Liu X."/>
            <person name="Afonnikov D.A."/>
            <person name="Skryabin K.G."/>
        </authorList>
    </citation>
    <scope>NUCLEOTIDE SEQUENCE [LARGE SCALE GENOMIC DNA]</scope>
    <source>
        <strain evidence="3">AK-0245</strain>
        <tissue evidence="3">Whole organism</tissue>
    </source>
</reference>
<dbReference type="PROSITE" id="PS50853">
    <property type="entry name" value="FN3"/>
    <property type="match status" value="1"/>
</dbReference>
<evidence type="ECO:0000256" key="1">
    <source>
        <dbReference type="PROSITE-ProRule" id="PRU00023"/>
    </source>
</evidence>
<dbReference type="PANTHER" id="PTHR24183:SF1">
    <property type="entry name" value="FIBRONECTIN TYPE 3 AND ANKYRIN REPEAT DOMAINS PROTEIN 1"/>
    <property type="match status" value="1"/>
</dbReference>
<feature type="domain" description="Fibronectin type-III" evidence="2">
    <location>
        <begin position="26"/>
        <end position="125"/>
    </location>
</feature>
<name>A0A4V3SGY4_OPIFE</name>
<dbReference type="Gene3D" id="2.60.40.10">
    <property type="entry name" value="Immunoglobulins"/>
    <property type="match status" value="1"/>
</dbReference>
<dbReference type="Gene3D" id="1.25.40.20">
    <property type="entry name" value="Ankyrin repeat-containing domain"/>
    <property type="match status" value="2"/>
</dbReference>
<dbReference type="SMART" id="SM00248">
    <property type="entry name" value="ANK"/>
    <property type="match status" value="6"/>
</dbReference>
<keyword evidence="4" id="KW-1185">Reference proteome</keyword>
<dbReference type="PANTHER" id="PTHR24183">
    <property type="entry name" value="FIBRONECTIN TYPE 3 AND ANKYRIN REPEAT DOMAINS PROTEIN 1"/>
    <property type="match status" value="1"/>
</dbReference>
<organism evidence="3 4">
    <name type="scientific">Opisthorchis felineus</name>
    <dbReference type="NCBI Taxonomy" id="147828"/>
    <lineage>
        <taxon>Eukaryota</taxon>
        <taxon>Metazoa</taxon>
        <taxon>Spiralia</taxon>
        <taxon>Lophotrochozoa</taxon>
        <taxon>Platyhelminthes</taxon>
        <taxon>Trematoda</taxon>
        <taxon>Digenea</taxon>
        <taxon>Opisthorchiida</taxon>
        <taxon>Opisthorchiata</taxon>
        <taxon>Opisthorchiidae</taxon>
        <taxon>Opisthorchis</taxon>
    </lineage>
</organism>
<dbReference type="InterPro" id="IPR003961">
    <property type="entry name" value="FN3_dom"/>
</dbReference>
<gene>
    <name evidence="3" type="ORF">CRM22_001159</name>
</gene>
<dbReference type="GO" id="GO:0042981">
    <property type="term" value="P:regulation of apoptotic process"/>
    <property type="evidence" value="ECO:0007669"/>
    <property type="project" value="TreeGrafter"/>
</dbReference>
<evidence type="ECO:0000313" key="3">
    <source>
        <dbReference type="EMBL" id="TGZ74044.1"/>
    </source>
</evidence>
<evidence type="ECO:0000259" key="2">
    <source>
        <dbReference type="PROSITE" id="PS50853"/>
    </source>
</evidence>
<dbReference type="PROSITE" id="PS50088">
    <property type="entry name" value="ANK_REPEAT"/>
    <property type="match status" value="4"/>
</dbReference>
<dbReference type="InterPro" id="IPR013783">
    <property type="entry name" value="Ig-like_fold"/>
</dbReference>
<dbReference type="AlphaFoldDB" id="A0A4V3SGY4"/>
<dbReference type="InterPro" id="IPR002110">
    <property type="entry name" value="Ankyrin_rpt"/>
</dbReference>
<feature type="repeat" description="ANK" evidence="1">
    <location>
        <begin position="227"/>
        <end position="259"/>
    </location>
</feature>
<keyword evidence="1" id="KW-0040">ANK repeat</keyword>
<accession>A0A4V3SGY4</accession>
<dbReference type="Pfam" id="PF00023">
    <property type="entry name" value="Ank"/>
    <property type="match status" value="1"/>
</dbReference>